<dbReference type="SUPFAM" id="SSF57184">
    <property type="entry name" value="Growth factor receptor domain"/>
    <property type="match status" value="1"/>
</dbReference>
<feature type="domain" description="EGF-like" evidence="7">
    <location>
        <begin position="184"/>
        <end position="220"/>
    </location>
</feature>
<name>A0A158QYH3_NIPBR</name>
<feature type="domain" description="EGF-like" evidence="7">
    <location>
        <begin position="65"/>
        <end position="100"/>
    </location>
</feature>
<dbReference type="FunFam" id="2.10.25.10:FF:000012">
    <property type="entry name" value="Delta-like protein"/>
    <property type="match status" value="1"/>
</dbReference>
<organism evidence="10">
    <name type="scientific">Nippostrongylus brasiliensis</name>
    <name type="common">Rat hookworm</name>
    <dbReference type="NCBI Taxonomy" id="27835"/>
    <lineage>
        <taxon>Eukaryota</taxon>
        <taxon>Metazoa</taxon>
        <taxon>Ecdysozoa</taxon>
        <taxon>Nematoda</taxon>
        <taxon>Chromadorea</taxon>
        <taxon>Rhabditida</taxon>
        <taxon>Rhabditina</taxon>
        <taxon>Rhabditomorpha</taxon>
        <taxon>Strongyloidea</taxon>
        <taxon>Heligmosomidae</taxon>
        <taxon>Nippostrongylus</taxon>
    </lineage>
</organism>
<dbReference type="CDD" id="cd00054">
    <property type="entry name" value="EGF_CA"/>
    <property type="match status" value="3"/>
</dbReference>
<sequence length="325" mass="35799">MVLRMVAMGNCSLLNDGKDVKDAEAKEKPYVTHEEHMRIGMANIMRRLLPAAFVFCLIGTVSTLDGNPCESNPCALGQCIPEGSTYRCQCDQGVIGTICDTNRVATENCDLQGASSCRNGGVCNTTDNVFTCVCPPNYKGKFCEEDVDECLSSPCENGGQCVNRDGDFFCMCPRGFKGKTCQQQTETCSEWTCHNNARCIDAVDSFVCECPHGFFGRRCQFRKLEGGDAAQTTDTLPLEMARKPSVPSVVPQVSSEVMMVCSIAITVSIIVIWRANRLEQMSRNESEPTVWILPSHIDCKEVEVLPLNDINGNQCYAIRTQTFNV</sequence>
<feature type="disulfide bond" evidence="6">
    <location>
        <begin position="69"/>
        <end position="79"/>
    </location>
</feature>
<feature type="disulfide bond" evidence="6">
    <location>
        <begin position="172"/>
        <end position="181"/>
    </location>
</feature>
<dbReference type="SMART" id="SM00179">
    <property type="entry name" value="EGF_CA"/>
    <property type="match status" value="4"/>
</dbReference>
<keyword evidence="1 6" id="KW-0245">EGF-like domain</keyword>
<evidence type="ECO:0000313" key="8">
    <source>
        <dbReference type="EMBL" id="VDL72078.1"/>
    </source>
</evidence>
<dbReference type="PROSITE" id="PS50026">
    <property type="entry name" value="EGF_3"/>
    <property type="match status" value="4"/>
</dbReference>
<dbReference type="InterPro" id="IPR000152">
    <property type="entry name" value="EGF-type_Asp/Asn_hydroxyl_site"/>
</dbReference>
<comment type="caution">
    <text evidence="6">Lacks conserved residue(s) required for the propagation of feature annotation.</text>
</comment>
<reference evidence="10" key="1">
    <citation type="submission" date="2016-04" db="UniProtKB">
        <authorList>
            <consortium name="WormBaseParasite"/>
        </authorList>
    </citation>
    <scope>IDENTIFICATION</scope>
</reference>
<keyword evidence="9" id="KW-1185">Reference proteome</keyword>
<proteinExistence type="predicted"/>
<dbReference type="InterPro" id="IPR001881">
    <property type="entry name" value="EGF-like_Ca-bd_dom"/>
</dbReference>
<feature type="domain" description="EGF-like" evidence="7">
    <location>
        <begin position="105"/>
        <end position="144"/>
    </location>
</feature>
<dbReference type="PROSITE" id="PS00022">
    <property type="entry name" value="EGF_1"/>
    <property type="match status" value="4"/>
</dbReference>
<dbReference type="GO" id="GO:0045597">
    <property type="term" value="P:positive regulation of cell differentiation"/>
    <property type="evidence" value="ECO:0007669"/>
    <property type="project" value="UniProtKB-ARBA"/>
</dbReference>
<dbReference type="InterPro" id="IPR051022">
    <property type="entry name" value="Notch_Cell-Fate_Det"/>
</dbReference>
<evidence type="ECO:0000256" key="2">
    <source>
        <dbReference type="ARBA" id="ARBA00022729"/>
    </source>
</evidence>
<dbReference type="FunFam" id="2.10.25.10:FF:000472">
    <property type="entry name" value="Uncharacterized protein, isoform A"/>
    <property type="match status" value="1"/>
</dbReference>
<feature type="disulfide bond" evidence="6">
    <location>
        <begin position="90"/>
        <end position="99"/>
    </location>
</feature>
<evidence type="ECO:0000313" key="10">
    <source>
        <dbReference type="WBParaSite" id="NBR_0000848801-mRNA-1"/>
    </source>
</evidence>
<dbReference type="PROSITE" id="PS01186">
    <property type="entry name" value="EGF_2"/>
    <property type="match status" value="2"/>
</dbReference>
<dbReference type="AlphaFoldDB" id="A0A158QYH3"/>
<dbReference type="Gene3D" id="2.10.25.10">
    <property type="entry name" value="Laminin"/>
    <property type="match status" value="4"/>
</dbReference>
<dbReference type="GO" id="GO:0016020">
    <property type="term" value="C:membrane"/>
    <property type="evidence" value="ECO:0007669"/>
    <property type="project" value="UniProtKB-SubCell"/>
</dbReference>
<evidence type="ECO:0000259" key="7">
    <source>
        <dbReference type="PROSITE" id="PS50026"/>
    </source>
</evidence>
<dbReference type="PROSITE" id="PS01187">
    <property type="entry name" value="EGF_CA"/>
    <property type="match status" value="1"/>
</dbReference>
<gene>
    <name evidence="8" type="ORF">NBR_LOCUS8489</name>
</gene>
<evidence type="ECO:0000256" key="1">
    <source>
        <dbReference type="ARBA" id="ARBA00022536"/>
    </source>
</evidence>
<dbReference type="InterPro" id="IPR000742">
    <property type="entry name" value="EGF"/>
</dbReference>
<dbReference type="Proteomes" id="UP000271162">
    <property type="component" value="Unassembled WGS sequence"/>
</dbReference>
<dbReference type="Pfam" id="PF00008">
    <property type="entry name" value="EGF"/>
    <property type="match status" value="3"/>
</dbReference>
<dbReference type="SMART" id="SM00181">
    <property type="entry name" value="EGF"/>
    <property type="match status" value="4"/>
</dbReference>
<evidence type="ECO:0000256" key="4">
    <source>
        <dbReference type="ARBA" id="ARBA00023157"/>
    </source>
</evidence>
<feature type="disulfide bond" evidence="6">
    <location>
        <begin position="134"/>
        <end position="143"/>
    </location>
</feature>
<dbReference type="InterPro" id="IPR009030">
    <property type="entry name" value="Growth_fac_rcpt_cys_sf"/>
</dbReference>
<dbReference type="EMBL" id="UYSL01020012">
    <property type="protein sequence ID" value="VDL72078.1"/>
    <property type="molecule type" value="Genomic_DNA"/>
</dbReference>
<dbReference type="OMA" id="WILPSHI"/>
<keyword evidence="4 6" id="KW-1015">Disulfide bond</keyword>
<dbReference type="PROSITE" id="PS00010">
    <property type="entry name" value="ASX_HYDROXYL"/>
    <property type="match status" value="2"/>
</dbReference>
<dbReference type="WBParaSite" id="NBR_0000848801-mRNA-1">
    <property type="protein sequence ID" value="NBR_0000848801-mRNA-1"/>
    <property type="gene ID" value="NBR_0000848801"/>
</dbReference>
<evidence type="ECO:0000256" key="6">
    <source>
        <dbReference type="PROSITE-ProRule" id="PRU00076"/>
    </source>
</evidence>
<accession>A0A158QYH3</accession>
<dbReference type="InterPro" id="IPR018097">
    <property type="entry name" value="EGF_Ca-bd_CS"/>
</dbReference>
<feature type="domain" description="EGF-like" evidence="7">
    <location>
        <begin position="146"/>
        <end position="182"/>
    </location>
</feature>
<reference evidence="8 9" key="2">
    <citation type="submission" date="2018-11" db="EMBL/GenBank/DDBJ databases">
        <authorList>
            <consortium name="Pathogen Informatics"/>
        </authorList>
    </citation>
    <scope>NUCLEOTIDE SEQUENCE [LARGE SCALE GENOMIC DNA]</scope>
</reference>
<protein>
    <submittedName>
        <fullName evidence="10">Delta and Notch-like epidermal growth factor-related receptor</fullName>
    </submittedName>
</protein>
<keyword evidence="2" id="KW-0732">Signal</keyword>
<evidence type="ECO:0000313" key="9">
    <source>
        <dbReference type="Proteomes" id="UP000271162"/>
    </source>
</evidence>
<dbReference type="PANTHER" id="PTHR24049">
    <property type="entry name" value="CRUMBS FAMILY MEMBER"/>
    <property type="match status" value="1"/>
</dbReference>
<dbReference type="STRING" id="27835.A0A158QYH3"/>
<keyword evidence="5" id="KW-0325">Glycoprotein</keyword>
<evidence type="ECO:0000256" key="5">
    <source>
        <dbReference type="ARBA" id="ARBA00023180"/>
    </source>
</evidence>
<dbReference type="SUPFAM" id="SSF57196">
    <property type="entry name" value="EGF/Laminin"/>
    <property type="match status" value="2"/>
</dbReference>
<keyword evidence="3" id="KW-0677">Repeat</keyword>
<dbReference type="GO" id="GO:0005509">
    <property type="term" value="F:calcium ion binding"/>
    <property type="evidence" value="ECO:0007669"/>
    <property type="project" value="InterPro"/>
</dbReference>
<feature type="disulfide bond" evidence="6">
    <location>
        <begin position="210"/>
        <end position="219"/>
    </location>
</feature>
<evidence type="ECO:0000256" key="3">
    <source>
        <dbReference type="ARBA" id="ARBA00022737"/>
    </source>
</evidence>